<evidence type="ECO:0000313" key="1">
    <source>
        <dbReference type="EMBL" id="TQS21027.1"/>
    </source>
</evidence>
<dbReference type="Proteomes" id="UP000316541">
    <property type="component" value="Unassembled WGS sequence"/>
</dbReference>
<organism evidence="1 2">
    <name type="scientific">Microbispora hainanensis</name>
    <dbReference type="NCBI Taxonomy" id="568844"/>
    <lineage>
        <taxon>Bacteria</taxon>
        <taxon>Bacillati</taxon>
        <taxon>Actinomycetota</taxon>
        <taxon>Actinomycetes</taxon>
        <taxon>Streptosporangiales</taxon>
        <taxon>Streptosporangiaceae</taxon>
        <taxon>Microbispora</taxon>
    </lineage>
</organism>
<comment type="caution">
    <text evidence="1">The sequence shown here is derived from an EMBL/GenBank/DDBJ whole genome shotgun (WGS) entry which is preliminary data.</text>
</comment>
<dbReference type="GO" id="GO:0016740">
    <property type="term" value="F:transferase activity"/>
    <property type="evidence" value="ECO:0007669"/>
    <property type="project" value="UniProtKB-KW"/>
</dbReference>
<gene>
    <name evidence="1" type="ORF">FLX08_12945</name>
</gene>
<keyword evidence="1" id="KW-0808">Transferase</keyword>
<reference evidence="1 2" key="1">
    <citation type="submission" date="2019-07" db="EMBL/GenBank/DDBJ databases">
        <title>Microbispora hainanensis DSM 45428.</title>
        <authorList>
            <person name="Thawai C."/>
        </authorList>
    </citation>
    <scope>NUCLEOTIDE SEQUENCE [LARGE SCALE GENOMIC DNA]</scope>
    <source>
        <strain evidence="1 2">DSM 45428</strain>
    </source>
</reference>
<dbReference type="AlphaFoldDB" id="A0A544YWA5"/>
<protein>
    <submittedName>
        <fullName evidence="1">N-acetyltransferase</fullName>
    </submittedName>
</protein>
<dbReference type="EMBL" id="VIRM01000013">
    <property type="protein sequence ID" value="TQS21027.1"/>
    <property type="molecule type" value="Genomic_DNA"/>
</dbReference>
<dbReference type="Gene3D" id="3.40.630.30">
    <property type="match status" value="1"/>
</dbReference>
<dbReference type="RefSeq" id="WP_142619079.1">
    <property type="nucleotide sequence ID" value="NZ_VIRM01000013.1"/>
</dbReference>
<evidence type="ECO:0000313" key="2">
    <source>
        <dbReference type="Proteomes" id="UP000316541"/>
    </source>
</evidence>
<name>A0A544YWA5_9ACTN</name>
<proteinExistence type="predicted"/>
<sequence>MELQITTLAERPELEPQMWSMPHSWPAFMNQDPAANLFYPLVAGEYAEFALVAVDRADPDAVVARAFSVPFVLGDDELPDDGWDGVLWRATAARRRGSTPDAVSALEITIRTDLQGKGLSTVMLDALRAQAAGLGFSELFAPVRPNRKHLQPRVPMADYAALRREDGLPVDPWLRVHVRAGGVIEKIARRSMVVAGTLEEWRGWTGLPFDRTGDVEVPGALVPVHCDTDHGRAVYVEPNVWVRHRLQ</sequence>
<accession>A0A544YWA5</accession>